<protein>
    <submittedName>
        <fullName evidence="1">Uncharacterized protein</fullName>
    </submittedName>
</protein>
<evidence type="ECO:0000313" key="1">
    <source>
        <dbReference type="EMBL" id="KAG8155751.1"/>
    </source>
</evidence>
<dbReference type="EMBL" id="JAFNEN010006724">
    <property type="protein sequence ID" value="KAG8155751.1"/>
    <property type="molecule type" value="Genomic_DNA"/>
</dbReference>
<dbReference type="Proteomes" id="UP000827092">
    <property type="component" value="Unassembled WGS sequence"/>
</dbReference>
<gene>
    <name evidence="1" type="ORF">JTE90_008416</name>
</gene>
<evidence type="ECO:0000313" key="2">
    <source>
        <dbReference type="Proteomes" id="UP000827092"/>
    </source>
</evidence>
<accession>A0AAV6TD10</accession>
<dbReference type="AlphaFoldDB" id="A0AAV6TD10"/>
<comment type="caution">
    <text evidence="1">The sequence shown here is derived from an EMBL/GenBank/DDBJ whole genome shotgun (WGS) entry which is preliminary data.</text>
</comment>
<organism evidence="1 2">
    <name type="scientific">Oedothorax gibbosus</name>
    <dbReference type="NCBI Taxonomy" id="931172"/>
    <lineage>
        <taxon>Eukaryota</taxon>
        <taxon>Metazoa</taxon>
        <taxon>Ecdysozoa</taxon>
        <taxon>Arthropoda</taxon>
        <taxon>Chelicerata</taxon>
        <taxon>Arachnida</taxon>
        <taxon>Araneae</taxon>
        <taxon>Araneomorphae</taxon>
        <taxon>Entelegynae</taxon>
        <taxon>Araneoidea</taxon>
        <taxon>Linyphiidae</taxon>
        <taxon>Erigoninae</taxon>
        <taxon>Oedothorax</taxon>
    </lineage>
</organism>
<reference evidence="1 2" key="1">
    <citation type="journal article" date="2022" name="Nat. Ecol. Evol.">
        <title>A masculinizing supergene underlies an exaggerated male reproductive morph in a spider.</title>
        <authorList>
            <person name="Hendrickx F."/>
            <person name="De Corte Z."/>
            <person name="Sonet G."/>
            <person name="Van Belleghem S.M."/>
            <person name="Kostlbacher S."/>
            <person name="Vangestel C."/>
        </authorList>
    </citation>
    <scope>NUCLEOTIDE SEQUENCE [LARGE SCALE GENOMIC DNA]</scope>
    <source>
        <strain evidence="1">W744_W776</strain>
    </source>
</reference>
<name>A0AAV6TD10_9ARAC</name>
<keyword evidence="2" id="KW-1185">Reference proteome</keyword>
<sequence length="90" mass="10517">MDLRSIQTQKFCPDFFHRYSFRFCDSWTLQSMGKVIPTTYPTSPSFHSPGKTPGLKEQMLGSSPLEFFQHLYGMTCELHALKQTRYPKTF</sequence>
<proteinExistence type="predicted"/>